<sequence length="151" mass="16264">MGALSRGLRGQIRRRIIVPVERLTLSSHIARSGEEKLGWAFGIAWQSRDRFTTTDSPGGPAGFIQGGLKCQVNTRRHGIRPWRCPAPNSQALPTLAHRWVNAVVQMASGGRPTHLQRIEDGKPKGKWCSPGTSVITHSIGIACPIASGVAA</sequence>
<reference evidence="1 2" key="1">
    <citation type="submission" date="2024-09" db="EMBL/GenBank/DDBJ databases">
        <title>Chromosome-scale assembly of Riccia fluitans.</title>
        <authorList>
            <person name="Paukszto L."/>
            <person name="Sawicki J."/>
            <person name="Karawczyk K."/>
            <person name="Piernik-Szablinska J."/>
            <person name="Szczecinska M."/>
            <person name="Mazdziarz M."/>
        </authorList>
    </citation>
    <scope>NUCLEOTIDE SEQUENCE [LARGE SCALE GENOMIC DNA]</scope>
    <source>
        <strain evidence="1">Rf_01</strain>
        <tissue evidence="1">Aerial parts of the thallus</tissue>
    </source>
</reference>
<comment type="caution">
    <text evidence="1">The sequence shown here is derived from an EMBL/GenBank/DDBJ whole genome shotgun (WGS) entry which is preliminary data.</text>
</comment>
<dbReference type="EMBL" id="JBHFFA010000007">
    <property type="protein sequence ID" value="KAL2610829.1"/>
    <property type="molecule type" value="Genomic_DNA"/>
</dbReference>
<accession>A0ABD1XPY2</accession>
<dbReference type="AlphaFoldDB" id="A0ABD1XPY2"/>
<evidence type="ECO:0000313" key="2">
    <source>
        <dbReference type="Proteomes" id="UP001605036"/>
    </source>
</evidence>
<name>A0ABD1XPY2_9MARC</name>
<gene>
    <name evidence="1" type="ORF">R1flu_022521</name>
</gene>
<evidence type="ECO:0000313" key="1">
    <source>
        <dbReference type="EMBL" id="KAL2610829.1"/>
    </source>
</evidence>
<dbReference type="Proteomes" id="UP001605036">
    <property type="component" value="Unassembled WGS sequence"/>
</dbReference>
<organism evidence="1 2">
    <name type="scientific">Riccia fluitans</name>
    <dbReference type="NCBI Taxonomy" id="41844"/>
    <lineage>
        <taxon>Eukaryota</taxon>
        <taxon>Viridiplantae</taxon>
        <taxon>Streptophyta</taxon>
        <taxon>Embryophyta</taxon>
        <taxon>Marchantiophyta</taxon>
        <taxon>Marchantiopsida</taxon>
        <taxon>Marchantiidae</taxon>
        <taxon>Marchantiales</taxon>
        <taxon>Ricciaceae</taxon>
        <taxon>Riccia</taxon>
    </lineage>
</organism>
<protein>
    <submittedName>
        <fullName evidence="1">Uncharacterized protein</fullName>
    </submittedName>
</protein>
<proteinExistence type="predicted"/>
<keyword evidence="2" id="KW-1185">Reference proteome</keyword>